<feature type="region of interest" description="Disordered" evidence="7">
    <location>
        <begin position="3014"/>
        <end position="3085"/>
    </location>
</feature>
<feature type="domain" description="DUF6606" evidence="10">
    <location>
        <begin position="7"/>
        <end position="280"/>
    </location>
</feature>
<dbReference type="InterPro" id="IPR027417">
    <property type="entry name" value="P-loop_NTPase"/>
</dbReference>
<keyword evidence="4" id="KW-0833">Ubl conjugation pathway</keyword>
<keyword evidence="12" id="KW-1185">Reference proteome</keyword>
<dbReference type="Pfam" id="PF12340">
    <property type="entry name" value="DUF3638"/>
    <property type="match status" value="1"/>
</dbReference>
<evidence type="ECO:0000256" key="7">
    <source>
        <dbReference type="SAM" id="MobiDB-lite"/>
    </source>
</evidence>
<evidence type="ECO:0000259" key="10">
    <source>
        <dbReference type="Pfam" id="PF20255"/>
    </source>
</evidence>
<dbReference type="InterPro" id="IPR022105">
    <property type="entry name" value="DUF3645"/>
</dbReference>
<dbReference type="Pfam" id="PF12359">
    <property type="entry name" value="DUF3645"/>
    <property type="match status" value="1"/>
</dbReference>
<dbReference type="Gene3D" id="3.40.50.300">
    <property type="entry name" value="P-loop containing nucleotide triphosphate hydrolases"/>
    <property type="match status" value="1"/>
</dbReference>
<evidence type="ECO:0000313" key="12">
    <source>
        <dbReference type="Proteomes" id="UP001140511"/>
    </source>
</evidence>
<dbReference type="InterPro" id="IPR022099">
    <property type="entry name" value="DUF3638"/>
</dbReference>
<name>A0A9W9EA88_9HYPO</name>
<dbReference type="Proteomes" id="UP001140511">
    <property type="component" value="Unassembled WGS sequence"/>
</dbReference>
<dbReference type="InterPro" id="IPR046541">
    <property type="entry name" value="DUF6606"/>
</dbReference>
<dbReference type="GO" id="GO:0004843">
    <property type="term" value="F:cysteine-type deubiquitinase activity"/>
    <property type="evidence" value="ECO:0007669"/>
    <property type="project" value="UniProtKB-EC"/>
</dbReference>
<dbReference type="InterPro" id="IPR051346">
    <property type="entry name" value="OTU_Deubiquitinase"/>
</dbReference>
<comment type="caution">
    <text evidence="11">The sequence shown here is derived from an EMBL/GenBank/DDBJ whole genome shotgun (WGS) entry which is preliminary data.</text>
</comment>
<feature type="compositionally biased region" description="Acidic residues" evidence="7">
    <location>
        <begin position="3056"/>
        <end position="3085"/>
    </location>
</feature>
<feature type="domain" description="DUF3638" evidence="8">
    <location>
        <begin position="2033"/>
        <end position="2257"/>
    </location>
</feature>
<feature type="compositionally biased region" description="Basic and acidic residues" evidence="7">
    <location>
        <begin position="3043"/>
        <end position="3055"/>
    </location>
</feature>
<evidence type="ECO:0000256" key="2">
    <source>
        <dbReference type="ARBA" id="ARBA00012759"/>
    </source>
</evidence>
<evidence type="ECO:0000256" key="6">
    <source>
        <dbReference type="ARBA" id="ARBA00022807"/>
    </source>
</evidence>
<dbReference type="PANTHER" id="PTHR13367">
    <property type="entry name" value="UBIQUITIN THIOESTERASE"/>
    <property type="match status" value="1"/>
</dbReference>
<protein>
    <recommendedName>
        <fullName evidence="2">ubiquitinyl hydrolase 1</fullName>
        <ecNumber evidence="2">3.4.19.12</ecNumber>
    </recommendedName>
</protein>
<gene>
    <name evidence="11" type="ORF">T069G_03250</name>
</gene>
<dbReference type="SUPFAM" id="SSF52540">
    <property type="entry name" value="P-loop containing nucleoside triphosphate hydrolases"/>
    <property type="match status" value="1"/>
</dbReference>
<dbReference type="PANTHER" id="PTHR13367:SF33">
    <property type="entry name" value="P-LOOP CONTAINING NUCLEOSIDE TRIPHOSPHATE HYDROLASE PROTEIN"/>
    <property type="match status" value="1"/>
</dbReference>
<evidence type="ECO:0000256" key="1">
    <source>
        <dbReference type="ARBA" id="ARBA00000707"/>
    </source>
</evidence>
<dbReference type="GeneID" id="80865148"/>
<evidence type="ECO:0000259" key="8">
    <source>
        <dbReference type="Pfam" id="PF12340"/>
    </source>
</evidence>
<keyword evidence="6" id="KW-0788">Thiol protease</keyword>
<evidence type="ECO:0000256" key="4">
    <source>
        <dbReference type="ARBA" id="ARBA00022786"/>
    </source>
</evidence>
<feature type="domain" description="DUF3645" evidence="9">
    <location>
        <begin position="2327"/>
        <end position="2359"/>
    </location>
</feature>
<dbReference type="RefSeq" id="XP_056031352.1">
    <property type="nucleotide sequence ID" value="XM_056170460.1"/>
</dbReference>
<keyword evidence="3" id="KW-0645">Protease</keyword>
<dbReference type="GO" id="GO:0006508">
    <property type="term" value="P:proteolysis"/>
    <property type="evidence" value="ECO:0007669"/>
    <property type="project" value="UniProtKB-KW"/>
</dbReference>
<reference evidence="11" key="1">
    <citation type="submission" date="2022-09" db="EMBL/GenBank/DDBJ databases">
        <title>Chromosome-level assembly of Trichoderma breve T069, a fungus used in development of biopesticide product.</title>
        <authorList>
            <person name="Lin R."/>
            <person name="Liu T."/>
        </authorList>
    </citation>
    <scope>NUCLEOTIDE SEQUENCE</scope>
    <source>
        <strain evidence="11">T069</strain>
    </source>
</reference>
<feature type="compositionally biased region" description="Acidic residues" evidence="7">
    <location>
        <begin position="3016"/>
        <end position="3038"/>
    </location>
</feature>
<dbReference type="EMBL" id="JAOPEN010000002">
    <property type="protein sequence ID" value="KAJ4862296.1"/>
    <property type="molecule type" value="Genomic_DNA"/>
</dbReference>
<evidence type="ECO:0000259" key="9">
    <source>
        <dbReference type="Pfam" id="PF12359"/>
    </source>
</evidence>
<evidence type="ECO:0000313" key="11">
    <source>
        <dbReference type="EMBL" id="KAJ4862296.1"/>
    </source>
</evidence>
<accession>A0A9W9EA88</accession>
<keyword evidence="5" id="KW-0378">Hydrolase</keyword>
<evidence type="ECO:0000256" key="5">
    <source>
        <dbReference type="ARBA" id="ARBA00022801"/>
    </source>
</evidence>
<proteinExistence type="predicted"/>
<comment type="catalytic activity">
    <reaction evidence="1">
        <text>Thiol-dependent hydrolysis of ester, thioester, amide, peptide and isopeptide bonds formed by the C-terminal Gly of ubiquitin (a 76-residue protein attached to proteins as an intracellular targeting signal).</text>
        <dbReference type="EC" id="3.4.19.12"/>
    </reaction>
</comment>
<organism evidence="11 12">
    <name type="scientific">Trichoderma breve</name>
    <dbReference type="NCBI Taxonomy" id="2034170"/>
    <lineage>
        <taxon>Eukaryota</taxon>
        <taxon>Fungi</taxon>
        <taxon>Dikarya</taxon>
        <taxon>Ascomycota</taxon>
        <taxon>Pezizomycotina</taxon>
        <taxon>Sordariomycetes</taxon>
        <taxon>Hypocreomycetidae</taxon>
        <taxon>Hypocreales</taxon>
        <taxon>Hypocreaceae</taxon>
        <taxon>Trichoderma</taxon>
    </lineage>
</organism>
<dbReference type="Pfam" id="PF20255">
    <property type="entry name" value="DUF6606"/>
    <property type="match status" value="1"/>
</dbReference>
<sequence length="3085" mass="351884">MASLKAIIDHAVLPPKLPGEKEENYQEISSEILRRLIRACEKVESLASLPFADAFHSLGESLQTCMNLNQGRLDRDTLLKHFSQLRPNIVLICYVVEQNASLLIRLENNQRSDEQLVVIECFETSPTTESVLAADNALGWDFPGRAVRLSLSDFSDENLQKAVSTFLERASMETIQDLQAQTNKASVSVAEIRDTSDPSIITEMLMSILEAIGEFAHVPKLRKRVRDDVNFVTGSLPWRRLPFWLVLRVAAQRHLNLSLGESGKACYKLLMAVFFSELLHDATNGLVPLEQTRDLDGNLKLDPSLVLTLRTKLCRRMAKLEQERANLVMHREHFESLFSCTAPMITTSIEFSNDSVANLWNYVKWKTKRKVHRLPRKASDKSLQLSLMKSGSYLDRLLDSHRSPIPVTNNGTLLLPNPMDTPVQEVHAFTEKIFLLTRMEQKFELANLPNRFNTGNAKSHCCAFANNIHETLRQLGEMYDGDPLLQSIKLLTIFELWMRMDECALVSCPLLGDYQPVFYPELLDALQLPSLPDMQRLLAVQTYLANRHAKARHGHIFRAHDKDSFAVQFAKQSEQMKARLTFVMKRSDADRTAKTKEWESKKEEYETHSLQVNTLICQCTFQNGKRDVRGCTKCWHWRTRKKLRIQHHEDFLPTDEAKSHMIVFELEIPKFLSDYRDATWKILRDLAHPTRPSTKSPYTTLDECRHLQRFMTAPRGCISLASDKKCFSETHYSYSDGLVSLKRILLPFAANFQLYDHEAKIWVKDLSESLTLHHLCGIHVPLGLSSTVLKPDVHPATSLDGPSSYEIQANTTKCPPSMSVAEFSAYQKLLAGKSQRWLNILVELGSSNVNFSSEDTALLVSQLAIQAGPATQKESGPLRDVHSVFRERNFVQSLKKQIQARIDSIYSNWRETNCMELLINLSLRGFSLLSDTDMCAEFEQLLRSARDATLGWIMPSQEESRNTLDGKDADRIATYGLKASLLCRRTFEIHLGSETALSAADLSTWIKASVALQENRVMTVNNLSPLSRSMMIRDAKMMFRIDGLIRAAVEAHPGAIGDAIGEMIDIKGHGATGNETQSTTSWTFLQSPHSRWIRCIVPQNQACSRGRQVLHLHILEGHFFVNGKRRGNLPLAIRNDPSVKSLFGDQNLHVYASSMPGMEYVLAYSFQNKRVHFGMRDSGAIIRTEGREGRDGLFEFIPSKIFEPFSAWSFDLPRSLLDNCSHWLNLDTGILEIRRQPSIWNRRPKDWVINVFKRYATRGERVNLVDPCSSEFKKIAKIFEHFEVPQRLTVFQPWSERGRLSVELRHLDLEFHVNSIGLLFCKQLKANIDIDQDAGTWYGLASKIVLRDAADTSKRSIIIPNGKLSWRSNPNYAGIHVDTFFQPSDRYFRFDIDQTLGRLVSQPEPLLLCRMALCHAVTSFCLPDPLTGVTGTEEAVRILQSGAVQPWSPSSFPELGEFAVLLPKRQYYPPEFKRLQRVNWDSHLTTTIQSDQLEALIREIERKAGNLAQFSQTTNAQREKCVAEEASQLRLRAQARRSLYERTTADTAILSQLYQLYVPRDRQSTSRGSQVYQVAQMIHSDSQHINMGRNLKQILDGWPHIGGFREDILFLDAESLASQMESRICDCWGSLIRICCSEKDKPSLIFQLGLLAFQSKANMDIVLSLVALYCIRELRDLELPKHAGYERFRERGPPQQALLEKLIHSAFLPCPETNAKCLYLERQKELEEHMQECVNQSKLLAKDILAQWPELPDSLSFETSLIDVPAALDAIRPDWNRRKQNDQLEAYVDQVDSILIAYRHKCGGRKYPNEPQLWERNISDLSGFESRDIIPSFSRDLVTRAGPELVRVTSHFPIKFINVEAQNVESQEKQRVFSEELTELDQILDAFSKSPNTLRQDYSSDLQRSLTALQSTGQTVLSTSMQPLPACYEITHAIEQLRGTIEAYQKSIRDAFWSGDTRFTWLTLGDILPCRTPIEILCLLQSRANHPFGPGMKEALINYGCAIAEMQRLIRLRSAVLLNDHRAINEELRNVGHENWNPMEEDPDWLLLEIDSNILIRTDQIDVARAVVNPASGQNSVLQMNMGRGKTSCIMPMAAAILANGENVSRLIVPKSLIMQTANMMHSRLGGLVGREICHIPFSRQTPTTDEMIQLYERLHRDVQRSKGLILTSHEHVLSFRLSGLQRLADDKTKTATMMINFQNWLDTQCRDILDECDFTLSPRTQLNYPSGSEKDFDGHPFRWQVAEGLLSMVSKYIPQLRESFPGSIELLASSGWFPAVQFLRNDVEDELHRLIVDDISKGKAPFLYINHAIDNEIQTTIKWNVQYGLHPGRIPLAVPFAAKGVPSELSEFGHPDVTILLTCLSFYSAGLSYEQFRQALQSMLASEDAASEYEKWISECNIPPHLQHWNLINLENETQFTIKLQVSAWDIPQNSGEKFARAARTTGFSGTNDNKYLMPMNIEQEDLPGLLQTNAEVLSYLLQPRNRKYSVLVDHNLWRLSEHDMLKTIHDQGIRILIDSGAYILETGNRDLAKLWLQVDGEAQAAVYFHSDNRAWVVYRDPAKTDTPLLATRLANNLENCLVYFDEAHTRGVDLKLPENARAALTLALKQTKDNTMQAAMRLRQLRTTQSVMFFAPPEVDMSIRDVCRNRLPINTHIESPHVIFWLLEQTCRANEDLQPLFQAQGNDFCRRTNALLKYPDYLTSENSKRNLLKRLQQPEHQTLMQMYGDRSRSSTSQGLETMLSSRLQDFTHRLSQFDISGIYEEDIFGEVEQEQERELEVQLETQREVERPVHYKALNYPGLSAAILEFFKTGKLNTTDKEIRQAFDHIGATEEFGRTIKLPRKNPTVGDRFLRPVEWVLWSPSTWTALVIIPEEAELLIPKLRLARGKAKVHLIAYAAPITRAMVPFNYLRYYSLPPIPLNATFPAWLKVELGILSGRLYADFEEWKLICDYFKGSPKGNISREFLLEWLGVRCRAHDVLHTPMGYICLDRTATEMDPFFVQTTTVAAPTIPAVPVEDDVEEIEDEKWEEEESDDEDGSLYIDETKDGSVEKYDSAEEDDSSEENDSGEEDVSDEESDSDEEYEK</sequence>
<evidence type="ECO:0000256" key="3">
    <source>
        <dbReference type="ARBA" id="ARBA00022670"/>
    </source>
</evidence>
<dbReference type="EC" id="3.4.19.12" evidence="2"/>